<evidence type="ECO:0000313" key="1">
    <source>
        <dbReference type="EMBL" id="KND33059.1"/>
    </source>
</evidence>
<dbReference type="RefSeq" id="WP_050371919.1">
    <property type="nucleotide sequence ID" value="NZ_KQ257822.1"/>
</dbReference>
<dbReference type="InterPro" id="IPR046271">
    <property type="entry name" value="DUF6304"/>
</dbReference>
<dbReference type="Pfam" id="PF19822">
    <property type="entry name" value="DUF6304"/>
    <property type="match status" value="1"/>
</dbReference>
<gene>
    <name evidence="1" type="ORF">IQ63_20215</name>
</gene>
<organism evidence="1 2">
    <name type="scientific">Streptomyces acidiscabies</name>
    <dbReference type="NCBI Taxonomy" id="42234"/>
    <lineage>
        <taxon>Bacteria</taxon>
        <taxon>Bacillati</taxon>
        <taxon>Actinomycetota</taxon>
        <taxon>Actinomycetes</taxon>
        <taxon>Kitasatosporales</taxon>
        <taxon>Streptomycetaceae</taxon>
        <taxon>Streptomyces</taxon>
    </lineage>
</organism>
<dbReference type="PATRIC" id="fig|42234.21.peg.4168"/>
<name>A0A0L0K5V4_9ACTN</name>
<dbReference type="EMBL" id="JPPY01000129">
    <property type="protein sequence ID" value="KND33059.1"/>
    <property type="molecule type" value="Genomic_DNA"/>
</dbReference>
<accession>A0A0L0K5V4</accession>
<dbReference type="Proteomes" id="UP000037151">
    <property type="component" value="Unassembled WGS sequence"/>
</dbReference>
<sequence>MRYRPGHYVDRHGRETVVFVSDGRASIRTTIRGVAFEGDSMDDLGALSGAPPEGGFTFLEWQEPLPVTIEGDGTRAGALHCTLRMGAPTGPGNAAVDEQTLSVFLRLDGHDHHAPEGLHDIESALHDIQRHLPPGTRLKACVACAWSDYSPAGSGLMGSLACFRDAKDAYRRVSGKHGPDGIFACWDLLTEFVQETWVCGEFEQRVGGPGYRGAFPAPKPW</sequence>
<proteinExistence type="predicted"/>
<reference evidence="2" key="1">
    <citation type="submission" date="2014-07" db="EMBL/GenBank/DDBJ databases">
        <title>Genome sequencing of plant-pathogenic Streptomyces species.</title>
        <authorList>
            <person name="Harrison J."/>
            <person name="Sapp M."/>
            <person name="Thwaites R."/>
            <person name="Studholme D.J."/>
        </authorList>
    </citation>
    <scope>NUCLEOTIDE SEQUENCE [LARGE SCALE GENOMIC DNA]</scope>
    <source>
        <strain evidence="2">NCPPB 4445</strain>
    </source>
</reference>
<comment type="caution">
    <text evidence="1">The sequence shown here is derived from an EMBL/GenBank/DDBJ whole genome shotgun (WGS) entry which is preliminary data.</text>
</comment>
<evidence type="ECO:0000313" key="2">
    <source>
        <dbReference type="Proteomes" id="UP000037151"/>
    </source>
</evidence>
<protein>
    <submittedName>
        <fullName evidence="1">Uncharacterized protein</fullName>
    </submittedName>
</protein>
<dbReference type="OrthoDB" id="653307at2"/>
<dbReference type="AlphaFoldDB" id="A0A0L0K5V4"/>